<protein>
    <recommendedName>
        <fullName evidence="2">Restriction endonuclease type IV Mrr domain-containing protein</fullName>
    </recommendedName>
</protein>
<comment type="caution">
    <text evidence="3">The sequence shown here is derived from an EMBL/GenBank/DDBJ whole genome shotgun (WGS) entry which is preliminary data.</text>
</comment>
<dbReference type="RefSeq" id="WP_081974174.1">
    <property type="nucleotide sequence ID" value="NZ_BSRX01000016.1"/>
</dbReference>
<dbReference type="PANTHER" id="PTHR30015:SF6">
    <property type="entry name" value="SLL1429 PROTEIN"/>
    <property type="match status" value="1"/>
</dbReference>
<dbReference type="SUPFAM" id="SSF52980">
    <property type="entry name" value="Restriction endonuclease-like"/>
    <property type="match status" value="1"/>
</dbReference>
<keyword evidence="1" id="KW-0812">Transmembrane</keyword>
<keyword evidence="1" id="KW-0472">Membrane</keyword>
<dbReference type="Proteomes" id="UP001165143">
    <property type="component" value="Unassembled WGS sequence"/>
</dbReference>
<feature type="transmembrane region" description="Helical" evidence="1">
    <location>
        <begin position="51"/>
        <end position="69"/>
    </location>
</feature>
<accession>A0A9W6PHU5</accession>
<dbReference type="Gene3D" id="3.40.1350.10">
    <property type="match status" value="1"/>
</dbReference>
<dbReference type="EMBL" id="BSRX01000016">
    <property type="protein sequence ID" value="GLW55112.1"/>
    <property type="molecule type" value="Genomic_DNA"/>
</dbReference>
<dbReference type="InterPro" id="IPR052906">
    <property type="entry name" value="Type_IV_Methyl-Rstrct_Enzyme"/>
</dbReference>
<sequence>MVTDDGLSQHGKPNEDAASDGGNGLAFLAGLVLLGIVVQTASWLWGHPLAAVATLAGTTAVLLGLRAALRRTALGPPVRRFLQPLWSLLRAGISARFTHARTTAIERVTGRIEQRAHRPMRPTAPPEPVASYERRPFDYTLEAFTTATPPRFEEMCRELLERDGFTNTERVGSAGDLGADVLAQDYLGRRVVLQCKRYATPVTSEAVQRFNGTARPVHGAAVPVVVALNGFTEPAAAFATQQRLHLVDRERLARWGAGQHLYDVLQIDRGPDQRA</sequence>
<dbReference type="PANTHER" id="PTHR30015">
    <property type="entry name" value="MRR RESTRICTION SYSTEM PROTEIN"/>
    <property type="match status" value="1"/>
</dbReference>
<evidence type="ECO:0000313" key="4">
    <source>
        <dbReference type="Proteomes" id="UP001165143"/>
    </source>
</evidence>
<proteinExistence type="predicted"/>
<name>A0A9W6PHU5_9ACTN</name>
<evidence type="ECO:0000313" key="3">
    <source>
        <dbReference type="EMBL" id="GLW55112.1"/>
    </source>
</evidence>
<gene>
    <name evidence="3" type="ORF">Kpho01_31230</name>
</gene>
<dbReference type="Pfam" id="PF04471">
    <property type="entry name" value="Mrr_cat"/>
    <property type="match status" value="1"/>
</dbReference>
<keyword evidence="1" id="KW-1133">Transmembrane helix</keyword>
<evidence type="ECO:0000256" key="1">
    <source>
        <dbReference type="SAM" id="Phobius"/>
    </source>
</evidence>
<dbReference type="InterPro" id="IPR007560">
    <property type="entry name" value="Restrct_endonuc_IV_Mrr"/>
</dbReference>
<dbReference type="InterPro" id="IPR011856">
    <property type="entry name" value="tRNA_endonuc-like_dom_sf"/>
</dbReference>
<dbReference type="GO" id="GO:0015666">
    <property type="term" value="F:restriction endodeoxyribonuclease activity"/>
    <property type="evidence" value="ECO:0007669"/>
    <property type="project" value="TreeGrafter"/>
</dbReference>
<feature type="domain" description="Restriction endonuclease type IV Mrr" evidence="2">
    <location>
        <begin position="147"/>
        <end position="255"/>
    </location>
</feature>
<dbReference type="InterPro" id="IPR011335">
    <property type="entry name" value="Restrct_endonuc-II-like"/>
</dbReference>
<reference evidence="3" key="1">
    <citation type="submission" date="2023-02" db="EMBL/GenBank/DDBJ databases">
        <title>Kitasatospora phosalacinea NBRC 14362.</title>
        <authorList>
            <person name="Ichikawa N."/>
            <person name="Sato H."/>
            <person name="Tonouchi N."/>
        </authorList>
    </citation>
    <scope>NUCLEOTIDE SEQUENCE</scope>
    <source>
        <strain evidence="3">NBRC 14362</strain>
    </source>
</reference>
<dbReference type="AlphaFoldDB" id="A0A9W6PHU5"/>
<feature type="transmembrane region" description="Helical" evidence="1">
    <location>
        <begin position="25"/>
        <end position="45"/>
    </location>
</feature>
<dbReference type="GO" id="GO:0009307">
    <property type="term" value="P:DNA restriction-modification system"/>
    <property type="evidence" value="ECO:0007669"/>
    <property type="project" value="InterPro"/>
</dbReference>
<dbReference type="GO" id="GO:0003677">
    <property type="term" value="F:DNA binding"/>
    <property type="evidence" value="ECO:0007669"/>
    <property type="project" value="InterPro"/>
</dbReference>
<evidence type="ECO:0000259" key="2">
    <source>
        <dbReference type="Pfam" id="PF04471"/>
    </source>
</evidence>
<dbReference type="OrthoDB" id="5181666at2"/>
<organism evidence="3 4">
    <name type="scientific">Kitasatospora phosalacinea</name>
    <dbReference type="NCBI Taxonomy" id="2065"/>
    <lineage>
        <taxon>Bacteria</taxon>
        <taxon>Bacillati</taxon>
        <taxon>Actinomycetota</taxon>
        <taxon>Actinomycetes</taxon>
        <taxon>Kitasatosporales</taxon>
        <taxon>Streptomycetaceae</taxon>
        <taxon>Kitasatospora</taxon>
    </lineage>
</organism>